<comment type="caution">
    <text evidence="2">The sequence shown here is derived from an EMBL/GenBank/DDBJ whole genome shotgun (WGS) entry which is preliminary data.</text>
</comment>
<protein>
    <submittedName>
        <fullName evidence="2">Uncharacterized protein</fullName>
    </submittedName>
</protein>
<evidence type="ECO:0000256" key="1">
    <source>
        <dbReference type="SAM" id="MobiDB-lite"/>
    </source>
</evidence>
<evidence type="ECO:0000313" key="3">
    <source>
        <dbReference type="Proteomes" id="UP000198287"/>
    </source>
</evidence>
<dbReference type="PANTHER" id="PTHR10773:SF19">
    <property type="match status" value="1"/>
</dbReference>
<gene>
    <name evidence="2" type="ORF">Fcan01_25563</name>
</gene>
<dbReference type="OrthoDB" id="6780237at2759"/>
<dbReference type="AlphaFoldDB" id="A0A226D4H8"/>
<feature type="compositionally biased region" description="Polar residues" evidence="1">
    <location>
        <begin position="125"/>
        <end position="135"/>
    </location>
</feature>
<feature type="region of interest" description="Disordered" evidence="1">
    <location>
        <begin position="58"/>
        <end position="77"/>
    </location>
</feature>
<reference evidence="2 3" key="1">
    <citation type="submission" date="2015-12" db="EMBL/GenBank/DDBJ databases">
        <title>The genome of Folsomia candida.</title>
        <authorList>
            <person name="Faddeeva A."/>
            <person name="Derks M.F."/>
            <person name="Anvar Y."/>
            <person name="Smit S."/>
            <person name="Van Straalen N."/>
            <person name="Roelofs D."/>
        </authorList>
    </citation>
    <scope>NUCLEOTIDE SEQUENCE [LARGE SCALE GENOMIC DNA]</scope>
    <source>
        <strain evidence="2 3">VU population</strain>
        <tissue evidence="2">Whole body</tissue>
    </source>
</reference>
<proteinExistence type="predicted"/>
<dbReference type="Proteomes" id="UP000198287">
    <property type="component" value="Unassembled WGS sequence"/>
</dbReference>
<feature type="region of interest" description="Disordered" evidence="1">
    <location>
        <begin position="97"/>
        <end position="135"/>
    </location>
</feature>
<keyword evidence="3" id="KW-1185">Reference proteome</keyword>
<evidence type="ECO:0000313" key="2">
    <source>
        <dbReference type="EMBL" id="OXA39774.1"/>
    </source>
</evidence>
<dbReference type="OMA" id="EYHTEDP"/>
<accession>A0A226D4H8</accession>
<dbReference type="PANTHER" id="PTHR10773">
    <property type="entry name" value="DNA-DIRECTED RNA POLYMERASES I, II, AND III SUBUNIT RPABC2"/>
    <property type="match status" value="1"/>
</dbReference>
<organism evidence="2 3">
    <name type="scientific">Folsomia candida</name>
    <name type="common">Springtail</name>
    <dbReference type="NCBI Taxonomy" id="158441"/>
    <lineage>
        <taxon>Eukaryota</taxon>
        <taxon>Metazoa</taxon>
        <taxon>Ecdysozoa</taxon>
        <taxon>Arthropoda</taxon>
        <taxon>Hexapoda</taxon>
        <taxon>Collembola</taxon>
        <taxon>Entomobryomorpha</taxon>
        <taxon>Isotomoidea</taxon>
        <taxon>Isotomidae</taxon>
        <taxon>Proisotominae</taxon>
        <taxon>Folsomia</taxon>
    </lineage>
</organism>
<sequence length="337" mass="38731">MEELLARVDYLENIVSKLAKWTHFSEIVSFEYHTEDPLSLDVECERIIPKCSKSRRRGRVSTIPRQEAGSCPSDDTFIKTEVDTDQEMQISDPDYVIFPETEDPDYFPPSAASSSSSNHQRDESNVTNDFDSNPCDTDDNTPFTCTKCENVVPTNPDEEPTVKRRKIPDPSKWKSVINKTKRMTGETYFGFKHVKIGESIKQEHIPKPEKKLGNACGSARCAEVKTRHCNEFPENCRQKIFHEFWKHMNWAEKKIYAVSLIDVVPCKKDPSEESRREETYIYYLKLRDRRLAVCRTMFLNTLGVGRRQVVGWVKSSLSGAPVTNKRSAKVKNSSESK</sequence>
<name>A0A226D4H8_FOLCA</name>
<dbReference type="EMBL" id="LNIX01000037">
    <property type="protein sequence ID" value="OXA39774.1"/>
    <property type="molecule type" value="Genomic_DNA"/>
</dbReference>